<name>A0A4Q7NI56_9BURK</name>
<dbReference type="Gene3D" id="3.40.50.1820">
    <property type="entry name" value="alpha/beta hydrolase"/>
    <property type="match status" value="1"/>
</dbReference>
<dbReference type="GO" id="GO:0005829">
    <property type="term" value="C:cytosol"/>
    <property type="evidence" value="ECO:0007669"/>
    <property type="project" value="TreeGrafter"/>
</dbReference>
<dbReference type="GO" id="GO:0004771">
    <property type="term" value="F:sterol ester esterase activity"/>
    <property type="evidence" value="ECO:0007669"/>
    <property type="project" value="TreeGrafter"/>
</dbReference>
<dbReference type="AlphaFoldDB" id="A0A4Q7NI56"/>
<dbReference type="PANTHER" id="PTHR23025:SF4">
    <property type="entry name" value="ALPHA_BETA HYDROLASE FOLD-3 DOMAIN-CONTAINING PROTEIN"/>
    <property type="match status" value="1"/>
</dbReference>
<organism evidence="2 3">
    <name type="scientific">Pigmentiphaga kullae</name>
    <dbReference type="NCBI Taxonomy" id="151784"/>
    <lineage>
        <taxon>Bacteria</taxon>
        <taxon>Pseudomonadati</taxon>
        <taxon>Pseudomonadota</taxon>
        <taxon>Betaproteobacteria</taxon>
        <taxon>Burkholderiales</taxon>
        <taxon>Alcaligenaceae</taxon>
        <taxon>Pigmentiphaga</taxon>
    </lineage>
</organism>
<evidence type="ECO:0000259" key="1">
    <source>
        <dbReference type="Pfam" id="PF07859"/>
    </source>
</evidence>
<feature type="domain" description="Alpha/beta hydrolase fold-3" evidence="1">
    <location>
        <begin position="77"/>
        <end position="270"/>
    </location>
</feature>
<dbReference type="PANTHER" id="PTHR23025">
    <property type="entry name" value="TRIACYLGLYCEROL LIPASE"/>
    <property type="match status" value="1"/>
</dbReference>
<dbReference type="GO" id="GO:0019433">
    <property type="term" value="P:triglyceride catabolic process"/>
    <property type="evidence" value="ECO:0007669"/>
    <property type="project" value="TreeGrafter"/>
</dbReference>
<dbReference type="InterPro" id="IPR029058">
    <property type="entry name" value="AB_hydrolase_fold"/>
</dbReference>
<dbReference type="GO" id="GO:0004806">
    <property type="term" value="F:triacylglycerol lipase activity"/>
    <property type="evidence" value="ECO:0007669"/>
    <property type="project" value="TreeGrafter"/>
</dbReference>
<accession>A0A4Q7NI56</accession>
<comment type="caution">
    <text evidence="2">The sequence shown here is derived from an EMBL/GenBank/DDBJ whole genome shotgun (WGS) entry which is preliminary data.</text>
</comment>
<evidence type="ECO:0000313" key="3">
    <source>
        <dbReference type="Proteomes" id="UP000292445"/>
    </source>
</evidence>
<dbReference type="Proteomes" id="UP000292445">
    <property type="component" value="Unassembled WGS sequence"/>
</dbReference>
<protein>
    <submittedName>
        <fullName evidence="2">Acetyl esterase</fullName>
    </submittedName>
</protein>
<sequence>MYSTFQQAQQALAGQAPGDPLAQPIEEARLRQSRYFQALNTGVSDVARSDDHAIGGPHGDIPVRMICAHRRPHAPCLVFLRGAGFWAGGIDSHLGTLHRLAVLTGCVVAAIDYRKTPEHRYPVQQDEILCVLAWLRRHGAELGLRQGAWVFFGESAGATLALSATLALRDGQQDLPAGLVLFYPNCGGPRPGARPYSQWVWRSYLGDADPDAVPGPVPLRQNLHGLPPVWLGCGTADPLLADAQALADGLQRAAVPHQLARFPDMPHAFVMHAAALRPARLALEQAAAQVRSLFDFPLMETLPS</sequence>
<reference evidence="2 3" key="1">
    <citation type="submission" date="2019-02" db="EMBL/GenBank/DDBJ databases">
        <title>Genomic Encyclopedia of Type Strains, Phase IV (KMG-IV): sequencing the most valuable type-strain genomes for metagenomic binning, comparative biology and taxonomic classification.</title>
        <authorList>
            <person name="Goeker M."/>
        </authorList>
    </citation>
    <scope>NUCLEOTIDE SEQUENCE [LARGE SCALE GENOMIC DNA]</scope>
    <source>
        <strain evidence="2 3">K24</strain>
    </source>
</reference>
<keyword evidence="3" id="KW-1185">Reference proteome</keyword>
<dbReference type="EMBL" id="SGXC01000001">
    <property type="protein sequence ID" value="RZS84675.1"/>
    <property type="molecule type" value="Genomic_DNA"/>
</dbReference>
<dbReference type="Pfam" id="PF07859">
    <property type="entry name" value="Abhydrolase_3"/>
    <property type="match status" value="1"/>
</dbReference>
<dbReference type="SUPFAM" id="SSF53474">
    <property type="entry name" value="alpha/beta-Hydrolases"/>
    <property type="match status" value="1"/>
</dbReference>
<evidence type="ECO:0000313" key="2">
    <source>
        <dbReference type="EMBL" id="RZS84675.1"/>
    </source>
</evidence>
<proteinExistence type="predicted"/>
<gene>
    <name evidence="2" type="ORF">EV675_0693</name>
</gene>
<dbReference type="InterPro" id="IPR013094">
    <property type="entry name" value="AB_hydrolase_3"/>
</dbReference>